<dbReference type="EMBL" id="SPHZ02000001">
    <property type="protein sequence ID" value="KAF0932240.1"/>
    <property type="molecule type" value="Genomic_DNA"/>
</dbReference>
<proteinExistence type="predicted"/>
<feature type="region of interest" description="Disordered" evidence="1">
    <location>
        <begin position="68"/>
        <end position="106"/>
    </location>
</feature>
<protein>
    <submittedName>
        <fullName evidence="2">Uncharacterized protein</fullName>
    </submittedName>
</protein>
<feature type="region of interest" description="Disordered" evidence="1">
    <location>
        <begin position="1"/>
        <end position="53"/>
    </location>
</feature>
<comment type="caution">
    <text evidence="2">The sequence shown here is derived from an EMBL/GenBank/DDBJ whole genome shotgun (WGS) entry which is preliminary data.</text>
</comment>
<reference evidence="2 3" key="1">
    <citation type="submission" date="2019-11" db="EMBL/GenBank/DDBJ databases">
        <title>Whole genome sequence of Oryza granulata.</title>
        <authorList>
            <person name="Li W."/>
        </authorList>
    </citation>
    <scope>NUCLEOTIDE SEQUENCE [LARGE SCALE GENOMIC DNA]</scope>
    <source>
        <strain evidence="3">cv. Menghai</strain>
        <tissue evidence="2">Leaf</tissue>
    </source>
</reference>
<accession>A0A6G1F5S1</accession>
<dbReference type="Proteomes" id="UP000479710">
    <property type="component" value="Unassembled WGS sequence"/>
</dbReference>
<gene>
    <name evidence="2" type="ORF">E2562_008746</name>
</gene>
<organism evidence="2 3">
    <name type="scientific">Oryza meyeriana var. granulata</name>
    <dbReference type="NCBI Taxonomy" id="110450"/>
    <lineage>
        <taxon>Eukaryota</taxon>
        <taxon>Viridiplantae</taxon>
        <taxon>Streptophyta</taxon>
        <taxon>Embryophyta</taxon>
        <taxon>Tracheophyta</taxon>
        <taxon>Spermatophyta</taxon>
        <taxon>Magnoliopsida</taxon>
        <taxon>Liliopsida</taxon>
        <taxon>Poales</taxon>
        <taxon>Poaceae</taxon>
        <taxon>BOP clade</taxon>
        <taxon>Oryzoideae</taxon>
        <taxon>Oryzeae</taxon>
        <taxon>Oryzinae</taxon>
        <taxon>Oryza</taxon>
        <taxon>Oryza meyeriana</taxon>
    </lineage>
</organism>
<feature type="compositionally biased region" description="Basic and acidic residues" evidence="1">
    <location>
        <begin position="76"/>
        <end position="86"/>
    </location>
</feature>
<keyword evidence="3" id="KW-1185">Reference proteome</keyword>
<evidence type="ECO:0000256" key="1">
    <source>
        <dbReference type="SAM" id="MobiDB-lite"/>
    </source>
</evidence>
<name>A0A6G1F5S1_9ORYZ</name>
<evidence type="ECO:0000313" key="2">
    <source>
        <dbReference type="EMBL" id="KAF0932240.1"/>
    </source>
</evidence>
<sequence>MRMEEKRRRLSIAGASAGGSRVREGDGTPGSTPAAEPPDPNDDDDGARQKCHPLVNRLQKVFRAVQFITRLQRRNRPPENGDKGEESQTPSPGEEEEPAAATLKEQKETRHARFQLLCNHQFASSYFFSSDILKLKQAAVIITHNRCLPTASALQF</sequence>
<dbReference type="AlphaFoldDB" id="A0A6G1F5S1"/>
<evidence type="ECO:0000313" key="3">
    <source>
        <dbReference type="Proteomes" id="UP000479710"/>
    </source>
</evidence>